<dbReference type="GO" id="GO:0046872">
    <property type="term" value="F:metal ion binding"/>
    <property type="evidence" value="ECO:0007669"/>
    <property type="project" value="UniProtKB-KW"/>
</dbReference>
<feature type="domain" description="Nitrite/Sulfite reductase ferredoxin-like" evidence="18">
    <location>
        <begin position="343"/>
        <end position="408"/>
    </location>
</feature>
<dbReference type="GO" id="GO:0000103">
    <property type="term" value="P:sulfate assimilation"/>
    <property type="evidence" value="ECO:0007669"/>
    <property type="project" value="UniProtKB-ARBA"/>
</dbReference>
<gene>
    <name evidence="19" type="ORF">SAMN05421881_10788</name>
</gene>
<keyword evidence="9" id="KW-0521">NADP</keyword>
<dbReference type="PRINTS" id="PR00397">
    <property type="entry name" value="SIROHAEM"/>
</dbReference>
<evidence type="ECO:0000256" key="8">
    <source>
        <dbReference type="ARBA" id="ARBA00022723"/>
    </source>
</evidence>
<evidence type="ECO:0000313" key="19">
    <source>
        <dbReference type="EMBL" id="SDY91137.1"/>
    </source>
</evidence>
<dbReference type="PROSITE" id="PS00365">
    <property type="entry name" value="NIR_SIR"/>
    <property type="match status" value="1"/>
</dbReference>
<proteinExistence type="inferred from homology"/>
<evidence type="ECO:0000256" key="3">
    <source>
        <dbReference type="ARBA" id="ARBA00004774"/>
    </source>
</evidence>
<evidence type="ECO:0000256" key="12">
    <source>
        <dbReference type="ARBA" id="ARBA00023014"/>
    </source>
</evidence>
<dbReference type="RefSeq" id="WP_090415662.1">
    <property type="nucleotide sequence ID" value="NZ_FNOY01000078.1"/>
</dbReference>
<keyword evidence="7" id="KW-0349">Heme</keyword>
<evidence type="ECO:0000256" key="15">
    <source>
        <dbReference type="ARBA" id="ARBA00057160"/>
    </source>
</evidence>
<comment type="similarity">
    <text evidence="4">Belongs to the nitrite and sulfite reductase 4Fe-4S domain family.</text>
</comment>
<dbReference type="InterPro" id="IPR045854">
    <property type="entry name" value="NO2/SO3_Rdtase_4Fe4S_sf"/>
</dbReference>
<dbReference type="InterPro" id="IPR036136">
    <property type="entry name" value="Nit/Sulf_reduc_fer-like_dom_sf"/>
</dbReference>
<evidence type="ECO:0000256" key="16">
    <source>
        <dbReference type="ARBA" id="ARBA00062253"/>
    </source>
</evidence>
<dbReference type="InterPro" id="IPR045169">
    <property type="entry name" value="NO2/SO3_Rdtase_4Fe4S_prot"/>
</dbReference>
<evidence type="ECO:0000256" key="6">
    <source>
        <dbReference type="ARBA" id="ARBA00022485"/>
    </source>
</evidence>
<dbReference type="AlphaFoldDB" id="A0A1H3NQE9"/>
<evidence type="ECO:0000256" key="9">
    <source>
        <dbReference type="ARBA" id="ARBA00022857"/>
    </source>
</evidence>
<keyword evidence="13" id="KW-0198">Cysteine biosynthesis</keyword>
<feature type="domain" description="Nitrite/sulphite reductase 4Fe-4S" evidence="17">
    <location>
        <begin position="164"/>
        <end position="319"/>
    </location>
</feature>
<comment type="function">
    <text evidence="15">Component of the sulfite reductase complex that catalyzes the 6-electron reduction of sulfite to sulfide. This is one of several activities required for the biosynthesis of L-cysteine from sulfate.</text>
</comment>
<evidence type="ECO:0000256" key="4">
    <source>
        <dbReference type="ARBA" id="ARBA00010429"/>
    </source>
</evidence>
<dbReference type="OrthoDB" id="3189055at2"/>
<dbReference type="GO" id="GO:0050311">
    <property type="term" value="F:sulfite reductase (ferredoxin) activity"/>
    <property type="evidence" value="ECO:0007669"/>
    <property type="project" value="TreeGrafter"/>
</dbReference>
<organism evidence="19 20">
    <name type="scientific">Nitrosomonas halophila</name>
    <dbReference type="NCBI Taxonomy" id="44576"/>
    <lineage>
        <taxon>Bacteria</taxon>
        <taxon>Pseudomonadati</taxon>
        <taxon>Pseudomonadota</taxon>
        <taxon>Betaproteobacteria</taxon>
        <taxon>Nitrosomonadales</taxon>
        <taxon>Nitrosomonadaceae</taxon>
        <taxon>Nitrosomonas</taxon>
    </lineage>
</organism>
<dbReference type="Proteomes" id="UP000198640">
    <property type="component" value="Unassembled WGS sequence"/>
</dbReference>
<evidence type="ECO:0000256" key="14">
    <source>
        <dbReference type="ARBA" id="ARBA00052219"/>
    </source>
</evidence>
<feature type="domain" description="Nitrite/Sulfite reductase ferredoxin-like" evidence="18">
    <location>
        <begin position="68"/>
        <end position="128"/>
    </location>
</feature>
<comment type="subunit">
    <text evidence="16">Alpha(8)-beta(8). The alpha component is a flavoprotein, the beta component is a hemoprotein.</text>
</comment>
<dbReference type="STRING" id="44576.SAMN05421881_10788"/>
<dbReference type="PANTHER" id="PTHR11493:SF47">
    <property type="entry name" value="SULFITE REDUCTASE [NADPH] SUBUNIT BETA"/>
    <property type="match status" value="1"/>
</dbReference>
<keyword evidence="20" id="KW-1185">Reference proteome</keyword>
<evidence type="ECO:0000259" key="17">
    <source>
        <dbReference type="Pfam" id="PF01077"/>
    </source>
</evidence>
<evidence type="ECO:0000256" key="7">
    <source>
        <dbReference type="ARBA" id="ARBA00022617"/>
    </source>
</evidence>
<comment type="pathway">
    <text evidence="3">Sulfur metabolism; hydrogen sulfide biosynthesis; hydrogen sulfide from sulfite (NADPH route): step 1/1.</text>
</comment>
<reference evidence="19 20" key="1">
    <citation type="submission" date="2016-10" db="EMBL/GenBank/DDBJ databases">
        <authorList>
            <person name="de Groot N.N."/>
        </authorList>
    </citation>
    <scope>NUCLEOTIDE SEQUENCE [LARGE SCALE GENOMIC DNA]</scope>
    <source>
        <strain evidence="19 20">Nm1</strain>
    </source>
</reference>
<dbReference type="GO" id="GO:0019344">
    <property type="term" value="P:cysteine biosynthetic process"/>
    <property type="evidence" value="ECO:0007669"/>
    <property type="project" value="UniProtKB-KW"/>
</dbReference>
<protein>
    <recommendedName>
        <fullName evidence="5">assimilatory sulfite reductase (NADPH)</fullName>
        <ecNumber evidence="5">1.8.1.2</ecNumber>
    </recommendedName>
</protein>
<dbReference type="Pfam" id="PF03460">
    <property type="entry name" value="NIR_SIR_ferr"/>
    <property type="match status" value="2"/>
</dbReference>
<dbReference type="SUPFAM" id="SSF56014">
    <property type="entry name" value="Nitrite and sulphite reductase 4Fe-4S domain-like"/>
    <property type="match status" value="2"/>
</dbReference>
<name>A0A1H3NQE9_9PROT</name>
<dbReference type="PANTHER" id="PTHR11493">
    <property type="entry name" value="SULFITE REDUCTASE [NADPH] SUBUNIT BETA-RELATED"/>
    <property type="match status" value="1"/>
</dbReference>
<dbReference type="GO" id="GO:0009337">
    <property type="term" value="C:sulfite reductase complex (NADPH)"/>
    <property type="evidence" value="ECO:0007669"/>
    <property type="project" value="TreeGrafter"/>
</dbReference>
<dbReference type="GO" id="GO:0004783">
    <property type="term" value="F:sulfite reductase (NADPH) activity"/>
    <property type="evidence" value="ECO:0007669"/>
    <property type="project" value="UniProtKB-EC"/>
</dbReference>
<dbReference type="InterPro" id="IPR006066">
    <property type="entry name" value="NO2/SO3_Rdtase_FeS/sirohaem_BS"/>
</dbReference>
<evidence type="ECO:0000259" key="18">
    <source>
        <dbReference type="Pfam" id="PF03460"/>
    </source>
</evidence>
<sequence length="569" mass="63695">MAKQLTETELIKSEGRFLRGGIIEGLADDATGAISQKDSKLTKFHGVYMQDDRDLRDERRRQKLEPWHYFMVRLRLPGGGVTPSRYLELDQIAGNYANGTLRMTTRQTFQFHEVSKKNLPLLMKRVAALELDTRGACGDVNRNVISGVNPYQSPLHATVHQLACAISNRLCWRSAAYAEIWLDKECVYQVGIDEEPFYGHRYLPRKFKIAIAIPPQNDCDVLANDIGLIAIFEEGKLQGFNVAVGGGMGMTYGDTGTYPQLATVAGFVPEEQIVDACEAIAAIQRDFGDRSNRAHARFKYTIDDRGMDWFGKQFAHYHGQSMMAAKPFVLNSNGDRFGWVEGHDGHFHLTLYIHSGRIADTENRQLRTALRQIAMLHQGEFRLTCNQNLMIANISPQHRPVIEQLVAKYRLDDGSGKPALRLNAIACVALPTCGLAMAEAERYLPRFLQKMEEIITAVGLPEQLINIRISGCPNGCARPYLGEIALIGKAIGKYNLYLGADFSGQRLNRLYLENVDEATILAGLKPLIEKFASERGQNEKFGDFLVRSGIVEAERNSAMMHSALKKTDH</sequence>
<dbReference type="InterPro" id="IPR005117">
    <property type="entry name" value="NiRdtase/SiRdtase_haem-b_fer"/>
</dbReference>
<dbReference type="NCBIfam" id="NF010029">
    <property type="entry name" value="PRK13504.1"/>
    <property type="match status" value="1"/>
</dbReference>
<dbReference type="EC" id="1.8.1.2" evidence="5"/>
<comment type="cofactor">
    <cofactor evidence="2">
        <name>[4Fe-4S] cluster</name>
        <dbReference type="ChEBI" id="CHEBI:49883"/>
    </cofactor>
</comment>
<keyword evidence="13" id="KW-0028">Amino-acid biosynthesis</keyword>
<comment type="catalytic activity">
    <reaction evidence="14">
        <text>hydrogen sulfide + 3 NADP(+) + 3 H2O = sulfite + 3 NADPH + 4 H(+)</text>
        <dbReference type="Rhea" id="RHEA:13801"/>
        <dbReference type="ChEBI" id="CHEBI:15377"/>
        <dbReference type="ChEBI" id="CHEBI:15378"/>
        <dbReference type="ChEBI" id="CHEBI:17359"/>
        <dbReference type="ChEBI" id="CHEBI:29919"/>
        <dbReference type="ChEBI" id="CHEBI:57783"/>
        <dbReference type="ChEBI" id="CHEBI:58349"/>
        <dbReference type="EC" id="1.8.1.2"/>
    </reaction>
</comment>
<dbReference type="EMBL" id="FNOY01000078">
    <property type="protein sequence ID" value="SDY91137.1"/>
    <property type="molecule type" value="Genomic_DNA"/>
</dbReference>
<dbReference type="FunFam" id="3.30.413.10:FF:000003">
    <property type="entry name" value="Sulfite reductase [NADPH] hemoprotein beta-component"/>
    <property type="match status" value="1"/>
</dbReference>
<keyword evidence="11" id="KW-0408">Iron</keyword>
<dbReference type="SUPFAM" id="SSF55124">
    <property type="entry name" value="Nitrite/Sulfite reductase N-terminal domain-like"/>
    <property type="match status" value="2"/>
</dbReference>
<dbReference type="GO" id="GO:0051539">
    <property type="term" value="F:4 iron, 4 sulfur cluster binding"/>
    <property type="evidence" value="ECO:0007669"/>
    <property type="project" value="UniProtKB-KW"/>
</dbReference>
<evidence type="ECO:0000256" key="10">
    <source>
        <dbReference type="ARBA" id="ARBA00023002"/>
    </source>
</evidence>
<evidence type="ECO:0000313" key="20">
    <source>
        <dbReference type="Proteomes" id="UP000198640"/>
    </source>
</evidence>
<dbReference type="InterPro" id="IPR006067">
    <property type="entry name" value="NO2/SO3_Rdtase_4Fe4S_dom"/>
</dbReference>
<evidence type="ECO:0000256" key="11">
    <source>
        <dbReference type="ARBA" id="ARBA00023004"/>
    </source>
</evidence>
<evidence type="ECO:0000256" key="1">
    <source>
        <dbReference type="ARBA" id="ARBA00001929"/>
    </source>
</evidence>
<evidence type="ECO:0000256" key="2">
    <source>
        <dbReference type="ARBA" id="ARBA00001966"/>
    </source>
</evidence>
<keyword evidence="12" id="KW-0411">Iron-sulfur</keyword>
<keyword evidence="10" id="KW-0560">Oxidoreductase</keyword>
<accession>A0A1H3NQE9</accession>
<comment type="cofactor">
    <cofactor evidence="1">
        <name>siroheme</name>
        <dbReference type="ChEBI" id="CHEBI:60052"/>
    </cofactor>
</comment>
<dbReference type="Pfam" id="PF01077">
    <property type="entry name" value="NIR_SIR"/>
    <property type="match status" value="1"/>
</dbReference>
<evidence type="ECO:0000256" key="5">
    <source>
        <dbReference type="ARBA" id="ARBA00012604"/>
    </source>
</evidence>
<dbReference type="Gene3D" id="3.30.413.10">
    <property type="entry name" value="Sulfite Reductase Hemoprotein, domain 1"/>
    <property type="match status" value="2"/>
</dbReference>
<keyword evidence="6" id="KW-0004">4Fe-4S</keyword>
<dbReference type="GO" id="GO:0020037">
    <property type="term" value="F:heme binding"/>
    <property type="evidence" value="ECO:0007669"/>
    <property type="project" value="InterPro"/>
</dbReference>
<evidence type="ECO:0000256" key="13">
    <source>
        <dbReference type="ARBA" id="ARBA00023192"/>
    </source>
</evidence>
<keyword evidence="8" id="KW-0479">Metal-binding</keyword>